<feature type="compositionally biased region" description="Basic and acidic residues" evidence="6">
    <location>
        <begin position="18"/>
        <end position="28"/>
    </location>
</feature>
<dbReference type="PANTHER" id="PTHR11088">
    <property type="entry name" value="TRNA DIMETHYLALLYLTRANSFERASE"/>
    <property type="match status" value="1"/>
</dbReference>
<evidence type="ECO:0000256" key="4">
    <source>
        <dbReference type="ARBA" id="ARBA00022840"/>
    </source>
</evidence>
<feature type="compositionally biased region" description="Basic and acidic residues" evidence="6">
    <location>
        <begin position="47"/>
        <end position="65"/>
    </location>
</feature>
<dbReference type="PANTHER" id="PTHR11088:SF89">
    <property type="entry name" value="TRNA DIMETHYLALLYLTRANSFERASE"/>
    <property type="match status" value="1"/>
</dbReference>
<dbReference type="EMBL" id="KZ819363">
    <property type="protein sequence ID" value="PWN44231.1"/>
    <property type="molecule type" value="Genomic_DNA"/>
</dbReference>
<comment type="similarity">
    <text evidence="1">Belongs to the IPP transferase family.</text>
</comment>
<organism evidence="7 8">
    <name type="scientific">Ceraceosorus guamensis</name>
    <dbReference type="NCBI Taxonomy" id="1522189"/>
    <lineage>
        <taxon>Eukaryota</taxon>
        <taxon>Fungi</taxon>
        <taxon>Dikarya</taxon>
        <taxon>Basidiomycota</taxon>
        <taxon>Ustilaginomycotina</taxon>
        <taxon>Exobasidiomycetes</taxon>
        <taxon>Ceraceosorales</taxon>
        <taxon>Ceraceosoraceae</taxon>
        <taxon>Ceraceosorus</taxon>
    </lineage>
</organism>
<dbReference type="GO" id="GO:0006400">
    <property type="term" value="P:tRNA modification"/>
    <property type="evidence" value="ECO:0007669"/>
    <property type="project" value="TreeGrafter"/>
</dbReference>
<protein>
    <submittedName>
        <fullName evidence="7">tRNA isopentenyltransferase</fullName>
    </submittedName>
</protein>
<dbReference type="Gene3D" id="1.10.20.140">
    <property type="match status" value="1"/>
</dbReference>
<keyword evidence="5" id="KW-0175">Coiled coil</keyword>
<reference evidence="7 8" key="1">
    <citation type="journal article" date="2018" name="Mol. Biol. Evol.">
        <title>Broad Genomic Sampling Reveals a Smut Pathogenic Ancestry of the Fungal Clade Ustilaginomycotina.</title>
        <authorList>
            <person name="Kijpornyongpan T."/>
            <person name="Mondo S.J."/>
            <person name="Barry K."/>
            <person name="Sandor L."/>
            <person name="Lee J."/>
            <person name="Lipzen A."/>
            <person name="Pangilinan J."/>
            <person name="LaButti K."/>
            <person name="Hainaut M."/>
            <person name="Henrissat B."/>
            <person name="Grigoriev I.V."/>
            <person name="Spatafora J.W."/>
            <person name="Aime M.C."/>
        </authorList>
    </citation>
    <scope>NUCLEOTIDE SEQUENCE [LARGE SCALE GENOMIC DNA]</scope>
    <source>
        <strain evidence="7 8">MCA 4658</strain>
    </source>
</reference>
<dbReference type="InterPro" id="IPR039657">
    <property type="entry name" value="Dimethylallyltransferase"/>
</dbReference>
<sequence length="644" mass="71492">MERLPTAQRLGNAAGSFDGRHEFPEPPRAHKKAGKREEALNSTGGRVRADADANEFRNRYYRSRDVASQPQGASPSSRGKPKAAPASTHNGNNSNETIGCAASGKIVAVIGSTGTGKSQLAVELAREVAFRADVEQGGRAAGAEVISSDSMQIYRGLDVITNKATLDEMAGVKHHLMNFLEPGQQYTIGEFVKEANAIIQDLNKRNKIAIVAGGTTYYVQHLLFPGRLVSLQRESDDWRAVEDERPIALSHTAQSDLDEILAKLDEGQRRVWDALAAVKPGGRLPPYPRVAFWQLLDALDPDMARRWHWNDHRKVSRSLRVLMETGKRHSEWIRDQEKPSAAAKSRKLILWVWSEPGGLKERLAKRVDKMVERGLLDEIQSLRRIAAVQSAQAGATPMDFDYTCGIYQAIGYKEFADYLSHCESGSSKDKEAERLFAHAIEKMQIGTRQYAKSQTAWIRNKLAPELQKARIAHQKLQQAKGSAEPCDVELYLLDASDLSRWKESVRDPAIELVNAFLRDEKLPEPSSLSSAAATQLPPLEVSPSGSSAASARVHKNPMDRNELRECSVCTVDLSAPRKFRVEEWTKHLGSKQHRSNLKRLKMEAGLGNVEGHLMDEAALVKREERRLRKEQEKEAAAAAAAENA</sequence>
<feature type="compositionally biased region" description="Polar residues" evidence="6">
    <location>
        <begin position="66"/>
        <end position="77"/>
    </location>
</feature>
<dbReference type="HAMAP" id="MF_00185">
    <property type="entry name" value="IPP_trans"/>
    <property type="match status" value="1"/>
</dbReference>
<dbReference type="GO" id="GO:0052381">
    <property type="term" value="F:tRNA dimethylallyltransferase activity"/>
    <property type="evidence" value="ECO:0007669"/>
    <property type="project" value="InterPro"/>
</dbReference>
<evidence type="ECO:0000256" key="1">
    <source>
        <dbReference type="ARBA" id="ARBA00005842"/>
    </source>
</evidence>
<dbReference type="InterPro" id="IPR018022">
    <property type="entry name" value="IPT"/>
</dbReference>
<keyword evidence="2 7" id="KW-0808">Transferase</keyword>
<evidence type="ECO:0000313" key="7">
    <source>
        <dbReference type="EMBL" id="PWN44231.1"/>
    </source>
</evidence>
<dbReference type="InterPro" id="IPR027417">
    <property type="entry name" value="P-loop_NTPase"/>
</dbReference>
<evidence type="ECO:0000256" key="6">
    <source>
        <dbReference type="SAM" id="MobiDB-lite"/>
    </source>
</evidence>
<feature type="region of interest" description="Disordered" evidence="6">
    <location>
        <begin position="528"/>
        <end position="559"/>
    </location>
</feature>
<dbReference type="AlphaFoldDB" id="A0A316W665"/>
<dbReference type="GeneID" id="37033583"/>
<dbReference type="STRING" id="1522189.A0A316W665"/>
<feature type="coiled-coil region" evidence="5">
    <location>
        <begin position="613"/>
        <end position="641"/>
    </location>
</feature>
<dbReference type="RefSeq" id="XP_025371391.1">
    <property type="nucleotide sequence ID" value="XM_025511713.1"/>
</dbReference>
<evidence type="ECO:0000256" key="5">
    <source>
        <dbReference type="SAM" id="Coils"/>
    </source>
</evidence>
<proteinExistence type="inferred from homology"/>
<gene>
    <name evidence="7" type="ORF">IE81DRAFT_287476</name>
</gene>
<dbReference type="GO" id="GO:0005524">
    <property type="term" value="F:ATP binding"/>
    <property type="evidence" value="ECO:0007669"/>
    <property type="project" value="UniProtKB-KW"/>
</dbReference>
<dbReference type="Gene3D" id="3.40.50.300">
    <property type="entry name" value="P-loop containing nucleotide triphosphate hydrolases"/>
    <property type="match status" value="1"/>
</dbReference>
<evidence type="ECO:0000256" key="3">
    <source>
        <dbReference type="ARBA" id="ARBA00022741"/>
    </source>
</evidence>
<dbReference type="Pfam" id="PF01715">
    <property type="entry name" value="IPPT"/>
    <property type="match status" value="2"/>
</dbReference>
<accession>A0A316W665</accession>
<evidence type="ECO:0000313" key="8">
    <source>
        <dbReference type="Proteomes" id="UP000245783"/>
    </source>
</evidence>
<dbReference type="GO" id="GO:0005739">
    <property type="term" value="C:mitochondrion"/>
    <property type="evidence" value="ECO:0007669"/>
    <property type="project" value="TreeGrafter"/>
</dbReference>
<feature type="region of interest" description="Disordered" evidence="6">
    <location>
        <begin position="1"/>
        <end position="96"/>
    </location>
</feature>
<evidence type="ECO:0000256" key="2">
    <source>
        <dbReference type="ARBA" id="ARBA00022679"/>
    </source>
</evidence>
<keyword evidence="8" id="KW-1185">Reference proteome</keyword>
<dbReference type="Proteomes" id="UP000245783">
    <property type="component" value="Unassembled WGS sequence"/>
</dbReference>
<dbReference type="SUPFAM" id="SSF52540">
    <property type="entry name" value="P-loop containing nucleoside triphosphate hydrolases"/>
    <property type="match status" value="1"/>
</dbReference>
<dbReference type="InParanoid" id="A0A316W665"/>
<name>A0A316W665_9BASI</name>
<dbReference type="OrthoDB" id="775260at2759"/>
<dbReference type="FunCoup" id="A0A316W665">
    <property type="interactions" value="420"/>
</dbReference>
<keyword evidence="3" id="KW-0547">Nucleotide-binding</keyword>
<keyword evidence="4" id="KW-0067">ATP-binding</keyword>
<feature type="compositionally biased region" description="Polar residues" evidence="6">
    <location>
        <begin position="87"/>
        <end position="96"/>
    </location>
</feature>